<feature type="transmembrane region" description="Helical" evidence="2">
    <location>
        <begin position="1204"/>
        <end position="1224"/>
    </location>
</feature>
<feature type="transmembrane region" description="Helical" evidence="2">
    <location>
        <begin position="1320"/>
        <end position="1339"/>
    </location>
</feature>
<feature type="transmembrane region" description="Helical" evidence="2">
    <location>
        <begin position="1295"/>
        <end position="1314"/>
    </location>
</feature>
<feature type="region of interest" description="Disordered" evidence="1">
    <location>
        <begin position="1514"/>
        <end position="1543"/>
    </location>
</feature>
<name>A0A8J8P728_HALGN</name>
<keyword evidence="2" id="KW-1133">Transmembrane helix</keyword>
<gene>
    <name evidence="3" type="ORF">FGO68_gene14976</name>
</gene>
<protein>
    <recommendedName>
        <fullName evidence="5">TRP C-terminal domain-containing protein</fullName>
    </recommendedName>
</protein>
<accession>A0A8J8P728</accession>
<comment type="caution">
    <text evidence="3">The sequence shown here is derived from an EMBL/GenBank/DDBJ whole genome shotgun (WGS) entry which is preliminary data.</text>
</comment>
<dbReference type="Proteomes" id="UP000785679">
    <property type="component" value="Unassembled WGS sequence"/>
</dbReference>
<keyword evidence="2" id="KW-0472">Membrane</keyword>
<feature type="transmembrane region" description="Helical" evidence="2">
    <location>
        <begin position="1351"/>
        <end position="1374"/>
    </location>
</feature>
<organism evidence="3 4">
    <name type="scientific">Halteria grandinella</name>
    <dbReference type="NCBI Taxonomy" id="5974"/>
    <lineage>
        <taxon>Eukaryota</taxon>
        <taxon>Sar</taxon>
        <taxon>Alveolata</taxon>
        <taxon>Ciliophora</taxon>
        <taxon>Intramacronucleata</taxon>
        <taxon>Spirotrichea</taxon>
        <taxon>Stichotrichia</taxon>
        <taxon>Sporadotrichida</taxon>
        <taxon>Halteriidae</taxon>
        <taxon>Halteria</taxon>
    </lineage>
</organism>
<feature type="region of interest" description="Disordered" evidence="1">
    <location>
        <begin position="1432"/>
        <end position="1456"/>
    </location>
</feature>
<evidence type="ECO:0000313" key="4">
    <source>
        <dbReference type="Proteomes" id="UP000785679"/>
    </source>
</evidence>
<evidence type="ECO:0000313" key="3">
    <source>
        <dbReference type="EMBL" id="TNV87025.1"/>
    </source>
</evidence>
<reference evidence="3" key="1">
    <citation type="submission" date="2019-06" db="EMBL/GenBank/DDBJ databases">
        <authorList>
            <person name="Zheng W."/>
        </authorList>
    </citation>
    <scope>NUCLEOTIDE SEQUENCE</scope>
    <source>
        <strain evidence="3">QDHG01</strain>
    </source>
</reference>
<dbReference type="InterPro" id="IPR013783">
    <property type="entry name" value="Ig-like_fold"/>
</dbReference>
<keyword evidence="4" id="KW-1185">Reference proteome</keyword>
<evidence type="ECO:0008006" key="5">
    <source>
        <dbReference type="Google" id="ProtNLM"/>
    </source>
</evidence>
<feature type="compositionally biased region" description="Basic and acidic residues" evidence="1">
    <location>
        <begin position="1434"/>
        <end position="1444"/>
    </location>
</feature>
<feature type="compositionally biased region" description="Basic and acidic residues" evidence="1">
    <location>
        <begin position="1532"/>
        <end position="1543"/>
    </location>
</feature>
<sequence>MGGARDPMKPNSINFNAATNALALVGIAQDFTMCEDQSSTDISGSYSFIYYFKVNPLVQKWAKASTGTDEEFADVVFSTDGQYLVVEQVSNQMYLILDVLGNLVNAISFTYTAFYDNFHLHNALISSNRQVYLQNRFKDTSTNKYNIYLMKFPMTINAALPTYILQMNYLSGNTYQIALEFTPCEANLWSIIHDDQQAYLFIQYLSAITGAVIGTPFYFDRTMDYLSVFLKVKNFPVIGDLMVTAISDNYGDCVALITAKMESGSMVYKSFNKGGMQELGGYKNYFLDLQIRSETNYLVILSTNDQIVYLGSFDTSSTTVTLTFSEVLYYITNLDTVGAFYGDSLFYFVHSSEHVKYTQSGTQSHVATQLSLIFSTNDQTQSHQTINVDAQPHVINMVAFSSATKTWQFNTVTSMFSLTKPSVSLVNIRGAISYSICQTENIYITLKQIVNDCDGWQQLTLSDGSPLPSNINFNNASFLLVLRPMGIIGSLKFNLIKTYTSDWSTDIKEIELIGLEDGCLKLKNSSTLLPINVPLNYVYQYQISAFENNSTTNVVTQKDSSSTESWFGVSGQKLIFSPTNFMDLGLRIVKFNLYDQVQKSGTYSLSLTITNTAPIFRYGGPQKSIIVPYKVKEIIPFTDLFDSEGHPITITLSQMPYLSLLSGNNGFQIYCDDSSKIQNPQTFQITLTDPQPLSSTYSFSVVFTNVAPKFSGSTPFSTLKKIKVNQIYSFPLPTIEDDQDPSLVKIKNDLPAFIDFSDGVYTIAPIAREHVGKFKFSIELKDDLLSTKYEYECQVTNQPPVLSGEIEDQHALLNNETVYQLPKIYDHEGMPVIITPTYDGETNTPKWAKFIWDTFMFYPTKASEVGNHTIQISYTDNVITKPKKASFIVTIVSDIAQMIKEDNKTLNIKQPTIIDQKSTKITAKFQILTISKSSLLQLRIISAKARGHIVEQINNNNLVIRISSMDNQVVQYSIKNMIKDSGRIDIKLYFPHPTSLSHGITPDVLEVYFNDTIQFIGQGTVVTLPSGSYKQIDIPTQANDRSIVIGNAIIQGMSGLLFAAIPGGVFLNFFLSMFFQYVWSLLNDLSFLTILTLVSMNVPGIVQMIQNVMLNFIYLDILKTDQWFIPYVFGVEDEEEADRGLNSFFDQNGFSSVNSLKNLQSSLIYVILILLLYSAMMFFRLMGDHFARLQKLAESMESKLVWNYPIRFFIQQYSPFFFAAIINLHDLRFTDTNFGYILGSFITPIIFIWLAGGSILVFSVIFVHRDCLDSQQFKSLYGSALQGLKIPPHSYLAPYLNLIYILRWTLTGIIMVNLRNYPGLQLQSLLLISILQQIFNILVQPYDEKIENFMNLMNEIFVTVYLHILFILTEFSAAEEDGLTNEMRQFLGWALLAVVFLSIFTNISKLAIIIFYRMKKRCKRMTAKVLESQLQRQNEFENPRDKNRPKLLPTMRKESKKFNKEQDIEKQFMNQFNKKSNVRRKKSRRTLKSPSLIDTGLCNAEKCDGLRQQARDLSKVQNRLDTSQNRASNVGKWEKYKSERKLH</sequence>
<feature type="transmembrane region" description="Helical" evidence="2">
    <location>
        <begin position="1386"/>
        <end position="1412"/>
    </location>
</feature>
<proteinExistence type="predicted"/>
<feature type="transmembrane region" description="Helical" evidence="2">
    <location>
        <begin position="1056"/>
        <end position="1078"/>
    </location>
</feature>
<evidence type="ECO:0000256" key="2">
    <source>
        <dbReference type="SAM" id="Phobius"/>
    </source>
</evidence>
<feature type="transmembrane region" description="Helical" evidence="2">
    <location>
        <begin position="1236"/>
        <end position="1263"/>
    </location>
</feature>
<feature type="compositionally biased region" description="Polar residues" evidence="1">
    <location>
        <begin position="1515"/>
        <end position="1528"/>
    </location>
</feature>
<keyword evidence="2" id="KW-0812">Transmembrane</keyword>
<evidence type="ECO:0000256" key="1">
    <source>
        <dbReference type="SAM" id="MobiDB-lite"/>
    </source>
</evidence>
<feature type="transmembrane region" description="Helical" evidence="2">
    <location>
        <begin position="1163"/>
        <end position="1183"/>
    </location>
</feature>
<feature type="transmembrane region" description="Helical" evidence="2">
    <location>
        <begin position="1085"/>
        <end position="1105"/>
    </location>
</feature>
<dbReference type="EMBL" id="RRYP01000668">
    <property type="protein sequence ID" value="TNV87025.1"/>
    <property type="molecule type" value="Genomic_DNA"/>
</dbReference>
<dbReference type="Gene3D" id="2.60.40.10">
    <property type="entry name" value="Immunoglobulins"/>
    <property type="match status" value="1"/>
</dbReference>